<dbReference type="Pfam" id="PF13439">
    <property type="entry name" value="Glyco_transf_4"/>
    <property type="match status" value="1"/>
</dbReference>
<accession>A0ABN1FED6</accession>
<dbReference type="InterPro" id="IPR001296">
    <property type="entry name" value="Glyco_trans_1"/>
</dbReference>
<dbReference type="Proteomes" id="UP001501588">
    <property type="component" value="Unassembled WGS sequence"/>
</dbReference>
<gene>
    <name evidence="4" type="ORF">GCM10009416_28850</name>
</gene>
<feature type="compositionally biased region" description="Low complexity" evidence="1">
    <location>
        <begin position="379"/>
        <end position="422"/>
    </location>
</feature>
<evidence type="ECO:0000313" key="4">
    <source>
        <dbReference type="EMBL" id="GAA0588633.1"/>
    </source>
</evidence>
<feature type="domain" description="Glycosyltransferase subfamily 4-like N-terminal" evidence="3">
    <location>
        <begin position="15"/>
        <end position="190"/>
    </location>
</feature>
<dbReference type="EMBL" id="BAAAFZ010000045">
    <property type="protein sequence ID" value="GAA0588633.1"/>
    <property type="molecule type" value="Genomic_DNA"/>
</dbReference>
<evidence type="ECO:0000259" key="2">
    <source>
        <dbReference type="Pfam" id="PF00534"/>
    </source>
</evidence>
<comment type="caution">
    <text evidence="4">The sequence shown here is derived from an EMBL/GenBank/DDBJ whole genome shotgun (WGS) entry which is preliminary data.</text>
</comment>
<dbReference type="Gene3D" id="3.40.50.2000">
    <property type="entry name" value="Glycogen Phosphorylase B"/>
    <property type="match status" value="2"/>
</dbReference>
<evidence type="ECO:0000259" key="3">
    <source>
        <dbReference type="Pfam" id="PF13439"/>
    </source>
</evidence>
<feature type="domain" description="Glycosyl transferase family 1" evidence="2">
    <location>
        <begin position="205"/>
        <end position="354"/>
    </location>
</feature>
<dbReference type="InterPro" id="IPR028098">
    <property type="entry name" value="Glyco_trans_4-like_N"/>
</dbReference>
<sequence length="422" mass="46471">MKVAVVHEWLDCYAGSERVLEQLLEIWPEADLFAVCDFVPAGERAFLRGKPVRTTFIQRLPFARRCFRMFLPLMPLAIEQLDLSGYDLVVSSSHAVAKGVLTGPGQLHVSYIHSPMRYAWDLQHQYLRQSGMERGLKGALTRLLLHGLRIWDRSSAAGVDVMVANSGYIADRIRKAWRREALVVHPPVDVAGFPPNGARRGDHYVVASRMVPYKRVDLVVEAFRAMPSRRLVVLGDGPEWKRVQAAAAGAPNIELRGRVPQADLVEAVRTARAFVFAAEEDFGIAMVEAQACGTPVIAYGRGGARDIVRAPPDPEPTGLFFAEQSAAAIAAAVERFEALPRGISAADCRANAQRFGRERFKNAMRRIVADHMLDQTCDSPSSWPPAAAAAKSEPFSTLLPRRAAPMPRPSSSTRTRTTASPR</sequence>
<name>A0ABN1FED6_9PROT</name>
<feature type="region of interest" description="Disordered" evidence="1">
    <location>
        <begin position="375"/>
        <end position="422"/>
    </location>
</feature>
<proteinExistence type="predicted"/>
<evidence type="ECO:0000313" key="5">
    <source>
        <dbReference type="Proteomes" id="UP001501588"/>
    </source>
</evidence>
<dbReference type="PANTHER" id="PTHR45947">
    <property type="entry name" value="SULFOQUINOVOSYL TRANSFERASE SQD2"/>
    <property type="match status" value="1"/>
</dbReference>
<dbReference type="InterPro" id="IPR050194">
    <property type="entry name" value="Glycosyltransferase_grp1"/>
</dbReference>
<dbReference type="RefSeq" id="WP_343896031.1">
    <property type="nucleotide sequence ID" value="NZ_BAAAFZ010000045.1"/>
</dbReference>
<keyword evidence="5" id="KW-1185">Reference proteome</keyword>
<dbReference type="PANTHER" id="PTHR45947:SF3">
    <property type="entry name" value="SULFOQUINOVOSYL TRANSFERASE SQD2"/>
    <property type="match status" value="1"/>
</dbReference>
<protein>
    <submittedName>
        <fullName evidence="4">Glycosyltransferase family 4 protein</fullName>
    </submittedName>
</protein>
<evidence type="ECO:0000256" key="1">
    <source>
        <dbReference type="SAM" id="MobiDB-lite"/>
    </source>
</evidence>
<dbReference type="SUPFAM" id="SSF53756">
    <property type="entry name" value="UDP-Glycosyltransferase/glycogen phosphorylase"/>
    <property type="match status" value="1"/>
</dbReference>
<reference evidence="4 5" key="1">
    <citation type="journal article" date="2019" name="Int. J. Syst. Evol. Microbiol.">
        <title>The Global Catalogue of Microorganisms (GCM) 10K type strain sequencing project: providing services to taxonomists for standard genome sequencing and annotation.</title>
        <authorList>
            <consortium name="The Broad Institute Genomics Platform"/>
            <consortium name="The Broad Institute Genome Sequencing Center for Infectious Disease"/>
            <person name="Wu L."/>
            <person name="Ma J."/>
        </authorList>
    </citation>
    <scope>NUCLEOTIDE SEQUENCE [LARGE SCALE GENOMIC DNA]</scope>
    <source>
        <strain evidence="4 5">JCM 9933</strain>
    </source>
</reference>
<organism evidence="4 5">
    <name type="scientific">Craurococcus roseus</name>
    <dbReference type="NCBI Taxonomy" id="77585"/>
    <lineage>
        <taxon>Bacteria</taxon>
        <taxon>Pseudomonadati</taxon>
        <taxon>Pseudomonadota</taxon>
        <taxon>Alphaproteobacteria</taxon>
        <taxon>Acetobacterales</taxon>
        <taxon>Acetobacteraceae</taxon>
        <taxon>Craurococcus</taxon>
    </lineage>
</organism>
<dbReference type="Pfam" id="PF00534">
    <property type="entry name" value="Glycos_transf_1"/>
    <property type="match status" value="1"/>
</dbReference>